<keyword evidence="4" id="KW-1185">Reference proteome</keyword>
<name>A0A512JA57_9HYPH</name>
<reference evidence="1 3" key="3">
    <citation type="submission" date="2019-07" db="EMBL/GenBank/DDBJ databases">
        <title>Whole genome shotgun sequence of Methylobacterium oxalidis NBRC 107715.</title>
        <authorList>
            <person name="Hosoyama A."/>
            <person name="Uohara A."/>
            <person name="Ohji S."/>
            <person name="Ichikawa N."/>
        </authorList>
    </citation>
    <scope>NUCLEOTIDE SEQUENCE [LARGE SCALE GENOMIC DNA]</scope>
    <source>
        <strain evidence="1 3">NBRC 107715</strain>
    </source>
</reference>
<accession>A0A512JA57</accession>
<dbReference type="EMBL" id="BSPK01000114">
    <property type="protein sequence ID" value="GLS67555.1"/>
    <property type="molecule type" value="Genomic_DNA"/>
</dbReference>
<comment type="caution">
    <text evidence="1">The sequence shown here is derived from an EMBL/GenBank/DDBJ whole genome shotgun (WGS) entry which is preliminary data.</text>
</comment>
<dbReference type="RefSeq" id="WP_244948451.1">
    <property type="nucleotide sequence ID" value="NZ_BJZU01000126.1"/>
</dbReference>
<organism evidence="1 3">
    <name type="scientific">Methylobacterium oxalidis</name>
    <dbReference type="NCBI Taxonomy" id="944322"/>
    <lineage>
        <taxon>Bacteria</taxon>
        <taxon>Pseudomonadati</taxon>
        <taxon>Pseudomonadota</taxon>
        <taxon>Alphaproteobacteria</taxon>
        <taxon>Hyphomicrobiales</taxon>
        <taxon>Methylobacteriaceae</taxon>
        <taxon>Methylobacterium</taxon>
    </lineage>
</organism>
<dbReference type="Proteomes" id="UP001156856">
    <property type="component" value="Unassembled WGS sequence"/>
</dbReference>
<dbReference type="AlphaFoldDB" id="A0A512JA57"/>
<reference evidence="2" key="4">
    <citation type="submission" date="2023-01" db="EMBL/GenBank/DDBJ databases">
        <title>Draft genome sequence of Methylobacterium oxalidis strain NBRC 107715.</title>
        <authorList>
            <person name="Sun Q."/>
            <person name="Mori K."/>
        </authorList>
    </citation>
    <scope>NUCLEOTIDE SEQUENCE</scope>
    <source>
        <strain evidence="2">NBRC 107715</strain>
    </source>
</reference>
<evidence type="ECO:0000313" key="2">
    <source>
        <dbReference type="EMBL" id="GLS67555.1"/>
    </source>
</evidence>
<dbReference type="EMBL" id="BJZU01000126">
    <property type="protein sequence ID" value="GEP06837.1"/>
    <property type="molecule type" value="Genomic_DNA"/>
</dbReference>
<gene>
    <name evidence="2" type="ORF">GCM10007888_59390</name>
    <name evidence="1" type="ORF">MOX02_48750</name>
</gene>
<evidence type="ECO:0000313" key="1">
    <source>
        <dbReference type="EMBL" id="GEP06837.1"/>
    </source>
</evidence>
<reference evidence="4" key="2">
    <citation type="journal article" date="2019" name="Int. J. Syst. Evol. Microbiol.">
        <title>The Global Catalogue of Microorganisms (GCM) 10K type strain sequencing project: providing services to taxonomists for standard genome sequencing and annotation.</title>
        <authorList>
            <consortium name="The Broad Institute Genomics Platform"/>
            <consortium name="The Broad Institute Genome Sequencing Center for Infectious Disease"/>
            <person name="Wu L."/>
            <person name="Ma J."/>
        </authorList>
    </citation>
    <scope>NUCLEOTIDE SEQUENCE [LARGE SCALE GENOMIC DNA]</scope>
    <source>
        <strain evidence="4">NBRC 107715</strain>
    </source>
</reference>
<evidence type="ECO:0000313" key="3">
    <source>
        <dbReference type="Proteomes" id="UP000321960"/>
    </source>
</evidence>
<reference evidence="2" key="1">
    <citation type="journal article" date="2014" name="Int. J. Syst. Evol. Microbiol.">
        <title>Complete genome of a new Firmicutes species belonging to the dominant human colonic microbiota ('Ruminococcus bicirculans') reveals two chromosomes and a selective capacity to utilize plant glucans.</title>
        <authorList>
            <consortium name="NISC Comparative Sequencing Program"/>
            <person name="Wegmann U."/>
            <person name="Louis P."/>
            <person name="Goesmann A."/>
            <person name="Henrissat B."/>
            <person name="Duncan S.H."/>
            <person name="Flint H.J."/>
        </authorList>
    </citation>
    <scope>NUCLEOTIDE SEQUENCE</scope>
    <source>
        <strain evidence="2">NBRC 107715</strain>
    </source>
</reference>
<sequence length="133" mass="14880">MLDWIAGPDPPTRLETWSVRDVERWLVMPMLQLRDTAILVTPANTLVPVDPNRPSATFDMLAFARTVLGKGTPELLAVMTWARIKAAGGNADASIAEWCRLKGEGWTERTFHRRRLRACQRIAAAKNEAHGCE</sequence>
<proteinExistence type="predicted"/>
<protein>
    <submittedName>
        <fullName evidence="1">Uncharacterized protein</fullName>
    </submittedName>
</protein>
<evidence type="ECO:0000313" key="4">
    <source>
        <dbReference type="Proteomes" id="UP001156856"/>
    </source>
</evidence>
<dbReference type="Proteomes" id="UP000321960">
    <property type="component" value="Unassembled WGS sequence"/>
</dbReference>